<dbReference type="EMBL" id="CAXITT010000262">
    <property type="protein sequence ID" value="CAL1537438.1"/>
    <property type="molecule type" value="Genomic_DNA"/>
</dbReference>
<gene>
    <name evidence="1" type="ORF">GSLYS_00011351001</name>
</gene>
<comment type="caution">
    <text evidence="1">The sequence shown here is derived from an EMBL/GenBank/DDBJ whole genome shotgun (WGS) entry which is preliminary data.</text>
</comment>
<dbReference type="Proteomes" id="UP001497497">
    <property type="component" value="Unassembled WGS sequence"/>
</dbReference>
<keyword evidence="2" id="KW-1185">Reference proteome</keyword>
<name>A0AAV2HTK6_LYMST</name>
<reference evidence="1 2" key="1">
    <citation type="submission" date="2024-04" db="EMBL/GenBank/DDBJ databases">
        <authorList>
            <consortium name="Genoscope - CEA"/>
            <person name="William W."/>
        </authorList>
    </citation>
    <scope>NUCLEOTIDE SEQUENCE [LARGE SCALE GENOMIC DNA]</scope>
</reference>
<evidence type="ECO:0000313" key="1">
    <source>
        <dbReference type="EMBL" id="CAL1537438.1"/>
    </source>
</evidence>
<protein>
    <submittedName>
        <fullName evidence="1">Uncharacterized protein</fullName>
    </submittedName>
</protein>
<dbReference type="AlphaFoldDB" id="A0AAV2HTK6"/>
<evidence type="ECO:0000313" key="2">
    <source>
        <dbReference type="Proteomes" id="UP001497497"/>
    </source>
</evidence>
<proteinExistence type="predicted"/>
<organism evidence="1 2">
    <name type="scientific">Lymnaea stagnalis</name>
    <name type="common">Great pond snail</name>
    <name type="synonym">Helix stagnalis</name>
    <dbReference type="NCBI Taxonomy" id="6523"/>
    <lineage>
        <taxon>Eukaryota</taxon>
        <taxon>Metazoa</taxon>
        <taxon>Spiralia</taxon>
        <taxon>Lophotrochozoa</taxon>
        <taxon>Mollusca</taxon>
        <taxon>Gastropoda</taxon>
        <taxon>Heterobranchia</taxon>
        <taxon>Euthyneura</taxon>
        <taxon>Panpulmonata</taxon>
        <taxon>Hygrophila</taxon>
        <taxon>Lymnaeoidea</taxon>
        <taxon>Lymnaeidae</taxon>
        <taxon>Lymnaea</taxon>
    </lineage>
</organism>
<sequence length="140" mass="14834">MWKGSIIPDGYSLKVNLQGNRGIKEDFTCWASELVQKIEFSCRVPGNLLPTSSSVLNFGATFTFTTSVVDKWIPCKCTAYYSIIGTGKTETSSFLLTSQGSSGGSGAGGGGANGMEVLTAGPFTLLPLVVVTSLHTFFFQ</sequence>
<accession>A0AAV2HTK6</accession>